<organism evidence="4 5">
    <name type="scientific">Dendryphion nanum</name>
    <dbReference type="NCBI Taxonomy" id="256645"/>
    <lineage>
        <taxon>Eukaryota</taxon>
        <taxon>Fungi</taxon>
        <taxon>Dikarya</taxon>
        <taxon>Ascomycota</taxon>
        <taxon>Pezizomycotina</taxon>
        <taxon>Dothideomycetes</taxon>
        <taxon>Pleosporomycetidae</taxon>
        <taxon>Pleosporales</taxon>
        <taxon>Torulaceae</taxon>
        <taxon>Dendryphion</taxon>
    </lineage>
</organism>
<dbReference type="Pfam" id="PF16010">
    <property type="entry name" value="CDH-cyt"/>
    <property type="match status" value="1"/>
</dbReference>
<dbReference type="InterPro" id="IPR015920">
    <property type="entry name" value="Cellobiose_DH-like_cyt"/>
</dbReference>
<feature type="region of interest" description="Disordered" evidence="1">
    <location>
        <begin position="229"/>
        <end position="254"/>
    </location>
</feature>
<protein>
    <submittedName>
        <fullName evidence="4">Cellobiose dehydrogenase</fullName>
    </submittedName>
</protein>
<reference evidence="4" key="1">
    <citation type="journal article" date="2021" name="Nat. Commun.">
        <title>Genetic determinants of endophytism in the Arabidopsis root mycobiome.</title>
        <authorList>
            <person name="Mesny F."/>
            <person name="Miyauchi S."/>
            <person name="Thiergart T."/>
            <person name="Pickel B."/>
            <person name="Atanasova L."/>
            <person name="Karlsson M."/>
            <person name="Huettel B."/>
            <person name="Barry K.W."/>
            <person name="Haridas S."/>
            <person name="Chen C."/>
            <person name="Bauer D."/>
            <person name="Andreopoulos W."/>
            <person name="Pangilinan J."/>
            <person name="LaButti K."/>
            <person name="Riley R."/>
            <person name="Lipzen A."/>
            <person name="Clum A."/>
            <person name="Drula E."/>
            <person name="Henrissat B."/>
            <person name="Kohler A."/>
            <person name="Grigoriev I.V."/>
            <person name="Martin F.M."/>
            <person name="Hacquard S."/>
        </authorList>
    </citation>
    <scope>NUCLEOTIDE SEQUENCE</scope>
    <source>
        <strain evidence="4">MPI-CAGE-CH-0243</strain>
    </source>
</reference>
<dbReference type="InterPro" id="IPR053208">
    <property type="entry name" value="GMC_Oxidoreductase_CD"/>
</dbReference>
<dbReference type="CDD" id="cd09630">
    <property type="entry name" value="CDH_like_cytochrome"/>
    <property type="match status" value="1"/>
</dbReference>
<feature type="domain" description="Cellobiose dehydrogenase-like cytochrome" evidence="3">
    <location>
        <begin position="31"/>
        <end position="208"/>
    </location>
</feature>
<dbReference type="SUPFAM" id="SSF49344">
    <property type="entry name" value="CBD9-like"/>
    <property type="match status" value="1"/>
</dbReference>
<proteinExistence type="predicted"/>
<feature type="chain" id="PRO_5040333103" evidence="2">
    <location>
        <begin position="26"/>
        <end position="254"/>
    </location>
</feature>
<dbReference type="Gene3D" id="2.60.40.1210">
    <property type="entry name" value="Cellobiose dehydrogenase, cytochrome domain"/>
    <property type="match status" value="1"/>
</dbReference>
<dbReference type="EMBL" id="JAGMWT010000019">
    <property type="protein sequence ID" value="KAH7113263.1"/>
    <property type="molecule type" value="Genomic_DNA"/>
</dbReference>
<accession>A0A9P9D5T5</accession>
<keyword evidence="2" id="KW-0732">Signal</keyword>
<dbReference type="OrthoDB" id="413885at2759"/>
<gene>
    <name evidence="4" type="ORF">B0J11DRAFT_146232</name>
</gene>
<evidence type="ECO:0000259" key="3">
    <source>
        <dbReference type="Pfam" id="PF16010"/>
    </source>
</evidence>
<dbReference type="PANTHER" id="PTHR47190">
    <property type="entry name" value="DEHYDROGENASE, PUTATIVE-RELATED"/>
    <property type="match status" value="1"/>
</dbReference>
<comment type="caution">
    <text evidence="4">The sequence shown here is derived from an EMBL/GenBank/DDBJ whole genome shotgun (WGS) entry which is preliminary data.</text>
</comment>
<keyword evidence="5" id="KW-1185">Reference proteome</keyword>
<evidence type="ECO:0000256" key="1">
    <source>
        <dbReference type="SAM" id="MobiDB-lite"/>
    </source>
</evidence>
<evidence type="ECO:0000313" key="5">
    <source>
        <dbReference type="Proteomes" id="UP000700596"/>
    </source>
</evidence>
<evidence type="ECO:0000256" key="2">
    <source>
        <dbReference type="SAM" id="SignalP"/>
    </source>
</evidence>
<dbReference type="AlphaFoldDB" id="A0A9P9D5T5"/>
<name>A0A9P9D5T5_9PLEO</name>
<dbReference type="Proteomes" id="UP000700596">
    <property type="component" value="Unassembled WGS sequence"/>
</dbReference>
<evidence type="ECO:0000313" key="4">
    <source>
        <dbReference type="EMBL" id="KAH7113263.1"/>
    </source>
</evidence>
<feature type="signal peptide" evidence="2">
    <location>
        <begin position="1"/>
        <end position="25"/>
    </location>
</feature>
<dbReference type="PANTHER" id="PTHR47190:SF4">
    <property type="entry name" value="DEHYDROGENASE, PUTATIVE-RELATED"/>
    <property type="match status" value="1"/>
</dbReference>
<sequence length="254" mass="26311">MHQEHSAILFNTILFISVLCTAVSSQITTPFVDQATGIQFQRFFGARSNFGFGIALPLTPSDSFIGQLSFPLRNGAGWGGWSLTGDMEGPLLMAAWSDGTNVVSSFRQAANEDDNPPEVTGTFSARTIAEGTSVNSSFLTYTFLCEGCLNAAFGLGAAATAGTAEMGWALASTAVRNPQSSAGILGFHNTGFGEFEALLGQARSAEFDTWAALAGAPVLPAVGALPFRLNAGEDGGEESGDEGGGNGSDDEDDD</sequence>